<dbReference type="GeneID" id="48849741"/>
<dbReference type="RefSeq" id="WP_011147677.1">
    <property type="nucleotide sequence ID" value="NC_005126.1"/>
</dbReference>
<feature type="region of interest" description="Disordered" evidence="1">
    <location>
        <begin position="236"/>
        <end position="258"/>
    </location>
</feature>
<dbReference type="eggNOG" id="COG2110">
    <property type="taxonomic scope" value="Bacteria"/>
</dbReference>
<dbReference type="Pfam" id="PF02413">
    <property type="entry name" value="Caudo_TAP"/>
    <property type="match status" value="1"/>
</dbReference>
<dbReference type="STRING" id="243265.plu3497"/>
<proteinExistence type="predicted"/>
<sequence length="258" mass="28864">MTKYSADIQMARFDEDGLAIVSGWVAVYRCHPETREYIGADMDSVSRGFSVAANAYLDAPELPDTHDVAICRRVDEKSWRHVPDYRGKTAYATDTGQPINITAIGALPDNLTLQSPQTPFDKRENKQWVTDKSALKSHQTEQAEQQKIARQQQADAAIKPLQDAIDLDIATDAEKSALVEWKKYRVRVNRVDLSTAPISTGLSNPRDELATENNAHLSEYDGDALRDVVRPSVRIRYRAESGQRSLPESGKRHQLSGK</sequence>
<evidence type="ECO:0000313" key="3">
    <source>
        <dbReference type="Proteomes" id="UP000002514"/>
    </source>
</evidence>
<evidence type="ECO:0000256" key="1">
    <source>
        <dbReference type="SAM" id="MobiDB-lite"/>
    </source>
</evidence>
<dbReference type="AlphaFoldDB" id="Q7N1H8"/>
<dbReference type="HOGENOM" id="CLU_094206_3_0_6"/>
<evidence type="ECO:0000313" key="2">
    <source>
        <dbReference type="EMBL" id="CAE15870.1"/>
    </source>
</evidence>
<protein>
    <submittedName>
        <fullName evidence="2">Photorhabdus luminescens subsp. laumondii TTO1 complete genome segment 12/17</fullName>
    </submittedName>
</protein>
<reference evidence="3" key="1">
    <citation type="journal article" date="2003" name="Nat. Biotechnol.">
        <title>The genome sequence of the entomopathogenic bacterium Photorhabdus luminescens.</title>
        <authorList>
            <person name="Duchaud E."/>
            <person name="Rusniok C."/>
            <person name="Frangeul L."/>
            <person name="Buchrieser C."/>
            <person name="Givaudan A."/>
            <person name="Taourit S."/>
            <person name="Bocs S."/>
            <person name="Boursaux-Eude C."/>
            <person name="Chandler M."/>
            <person name="Charles J.-F."/>
            <person name="Dassa E."/>
            <person name="Derose R."/>
            <person name="Derzelle S."/>
            <person name="Freyssinet G."/>
            <person name="Gaudriault S."/>
            <person name="Medigue C."/>
            <person name="Lanois A."/>
            <person name="Powell K."/>
            <person name="Siguier P."/>
            <person name="Vincent R."/>
            <person name="Wingate V."/>
            <person name="Zouine M."/>
            <person name="Glaser P."/>
            <person name="Boemare N."/>
            <person name="Danchin A."/>
            <person name="Kunst F."/>
        </authorList>
    </citation>
    <scope>NUCLEOTIDE SEQUENCE [LARGE SCALE GENOMIC DNA]</scope>
    <source>
        <strain evidence="3">DSM 15139 / CIP 105565 / TT01</strain>
    </source>
</reference>
<organism evidence="2 3">
    <name type="scientific">Photorhabdus laumondii subsp. laumondii (strain DSM 15139 / CIP 105565 / TT01)</name>
    <name type="common">Photorhabdus luminescens subsp. laumondii</name>
    <dbReference type="NCBI Taxonomy" id="243265"/>
    <lineage>
        <taxon>Bacteria</taxon>
        <taxon>Pseudomonadati</taxon>
        <taxon>Pseudomonadota</taxon>
        <taxon>Gammaproteobacteria</taxon>
        <taxon>Enterobacterales</taxon>
        <taxon>Morganellaceae</taxon>
        <taxon>Photorhabdus</taxon>
    </lineage>
</organism>
<dbReference type="Proteomes" id="UP000002514">
    <property type="component" value="Chromosome"/>
</dbReference>
<dbReference type="InterPro" id="IPR003458">
    <property type="entry name" value="Phage_T4_Gp38_tail_assem"/>
</dbReference>
<dbReference type="PANTHER" id="PTHR34413">
    <property type="entry name" value="PROPHAGE TAIL FIBER ASSEMBLY PROTEIN HOMOLOG TFAE-RELATED-RELATED"/>
    <property type="match status" value="1"/>
</dbReference>
<keyword evidence="3" id="KW-1185">Reference proteome</keyword>
<dbReference type="EMBL" id="BX571870">
    <property type="protein sequence ID" value="CAE15870.1"/>
    <property type="molecule type" value="Genomic_DNA"/>
</dbReference>
<accession>Q7N1H8</accession>
<dbReference type="PANTHER" id="PTHR34413:SF2">
    <property type="entry name" value="PROPHAGE TAIL FIBER ASSEMBLY PROTEIN HOMOLOG TFAE-RELATED"/>
    <property type="match status" value="1"/>
</dbReference>
<name>Q7N1H8_PHOLL</name>
<gene>
    <name evidence="2" type="ordered locus">plu3497</name>
</gene>
<dbReference type="InterPro" id="IPR051220">
    <property type="entry name" value="TFA_Chaperone"/>
</dbReference>
<dbReference type="KEGG" id="plu:plu3497"/>